<accession>A0A6P0UJ27</accession>
<evidence type="ECO:0000313" key="2">
    <source>
        <dbReference type="Proteomes" id="UP000468581"/>
    </source>
</evidence>
<dbReference type="AlphaFoldDB" id="A0A6P0UJ27"/>
<reference evidence="1 2" key="1">
    <citation type="submission" date="2020-01" db="EMBL/GenBank/DDBJ databases">
        <title>Leptobacterium flavescens.</title>
        <authorList>
            <person name="Wang G."/>
        </authorList>
    </citation>
    <scope>NUCLEOTIDE SEQUENCE [LARGE SCALE GENOMIC DNA]</scope>
    <source>
        <strain evidence="1 2">KCTC 22160</strain>
    </source>
</reference>
<comment type="caution">
    <text evidence="1">The sequence shown here is derived from an EMBL/GenBank/DDBJ whole genome shotgun (WGS) entry which is preliminary data.</text>
</comment>
<dbReference type="InterPro" id="IPR013783">
    <property type="entry name" value="Ig-like_fold"/>
</dbReference>
<dbReference type="Gene3D" id="2.60.40.10">
    <property type="entry name" value="Immunoglobulins"/>
    <property type="match status" value="3"/>
</dbReference>
<sequence>MKKPILYSLLLLFISCDDILEVPDISDQQVILLAPAEGTSVQGNTTTFSWQALTDAEEYVLQVATPDFNNASQIVIDSTLTGTSFTGELLPNSYEWRLKAINSGFETAYAFRNFTVEESDGLSGNTVILSSPADNFATNNTEVTLNWEALNDATEYRIQVEEDTVIFDETIEETSIDLTFTEGEFDWRVRAQNATESSLFSSRSIVIDLTDPNVPQLSSPVNNDTFDGMEIDFDWTREDIAGSRELDSIFIYTDSNLQNLAIKDQSITKAFSATLQADTYFWVVRAYDEAGNESDLSATRTFTVN</sequence>
<dbReference type="Proteomes" id="UP000468581">
    <property type="component" value="Unassembled WGS sequence"/>
</dbReference>
<organism evidence="1 2">
    <name type="scientific">Leptobacterium flavescens</name>
    <dbReference type="NCBI Taxonomy" id="472055"/>
    <lineage>
        <taxon>Bacteria</taxon>
        <taxon>Pseudomonadati</taxon>
        <taxon>Bacteroidota</taxon>
        <taxon>Flavobacteriia</taxon>
        <taxon>Flavobacteriales</taxon>
        <taxon>Flavobacteriaceae</taxon>
        <taxon>Leptobacterium</taxon>
    </lineage>
</organism>
<dbReference type="PROSITE" id="PS51257">
    <property type="entry name" value="PROKAR_LIPOPROTEIN"/>
    <property type="match status" value="1"/>
</dbReference>
<evidence type="ECO:0000313" key="1">
    <source>
        <dbReference type="EMBL" id="NER12977.1"/>
    </source>
</evidence>
<dbReference type="RefSeq" id="WP_163605981.1">
    <property type="nucleotide sequence ID" value="NZ_JAABOO010000001.1"/>
</dbReference>
<gene>
    <name evidence="1" type="ORF">GWK08_05970</name>
</gene>
<proteinExistence type="predicted"/>
<evidence type="ECO:0008006" key="3">
    <source>
        <dbReference type="Google" id="ProtNLM"/>
    </source>
</evidence>
<name>A0A6P0UJ27_9FLAO</name>
<keyword evidence="2" id="KW-1185">Reference proteome</keyword>
<protein>
    <recommendedName>
        <fullName evidence="3">Fibronectin type-III domain-containing protein</fullName>
    </recommendedName>
</protein>
<dbReference type="EMBL" id="JAABOO010000001">
    <property type="protein sequence ID" value="NER12977.1"/>
    <property type="molecule type" value="Genomic_DNA"/>
</dbReference>